<evidence type="ECO:0000313" key="2">
    <source>
        <dbReference type="Proteomes" id="UP001597419"/>
    </source>
</evidence>
<gene>
    <name evidence="1" type="ORF">ACFSYJ_34705</name>
</gene>
<sequence length="166" mass="18622">MPSGEAMPGLLLADGPDPDHAEALMLYGRLVGEWTIVNRYRFPDGQWRSATGEWRFGWVLGGRAVQDVLFCPEFHDRFPGTTIRMYDVTTGLWQVTWFSPKLPSYFSQIGRPDGDGGMIQEGTDAGGGRSRWTFTDVTPTSFRWQGFSAGPDGEFELFQEMQATRA</sequence>
<dbReference type="RefSeq" id="WP_345386396.1">
    <property type="nucleotide sequence ID" value="NZ_BAABHG010000001.1"/>
</dbReference>
<evidence type="ECO:0000313" key="1">
    <source>
        <dbReference type="EMBL" id="MFD2463810.1"/>
    </source>
</evidence>
<proteinExistence type="predicted"/>
<dbReference type="Proteomes" id="UP001597419">
    <property type="component" value="Unassembled WGS sequence"/>
</dbReference>
<dbReference type="EMBL" id="JBHUKU010000022">
    <property type="protein sequence ID" value="MFD2463810.1"/>
    <property type="molecule type" value="Genomic_DNA"/>
</dbReference>
<reference evidence="2" key="1">
    <citation type="journal article" date="2019" name="Int. J. Syst. Evol. Microbiol.">
        <title>The Global Catalogue of Microorganisms (GCM) 10K type strain sequencing project: providing services to taxonomists for standard genome sequencing and annotation.</title>
        <authorList>
            <consortium name="The Broad Institute Genomics Platform"/>
            <consortium name="The Broad Institute Genome Sequencing Center for Infectious Disease"/>
            <person name="Wu L."/>
            <person name="Ma J."/>
        </authorList>
    </citation>
    <scope>NUCLEOTIDE SEQUENCE [LARGE SCALE GENOMIC DNA]</scope>
    <source>
        <strain evidence="2">CGMCC 4.7643</strain>
    </source>
</reference>
<protein>
    <recommendedName>
        <fullName evidence="3">DUF1579 domain-containing protein</fullName>
    </recommendedName>
</protein>
<comment type="caution">
    <text evidence="1">The sequence shown here is derived from an EMBL/GenBank/DDBJ whole genome shotgun (WGS) entry which is preliminary data.</text>
</comment>
<organism evidence="1 2">
    <name type="scientific">Amycolatopsis samaneae</name>
    <dbReference type="NCBI Taxonomy" id="664691"/>
    <lineage>
        <taxon>Bacteria</taxon>
        <taxon>Bacillati</taxon>
        <taxon>Actinomycetota</taxon>
        <taxon>Actinomycetes</taxon>
        <taxon>Pseudonocardiales</taxon>
        <taxon>Pseudonocardiaceae</taxon>
        <taxon>Amycolatopsis</taxon>
    </lineage>
</organism>
<keyword evidence="2" id="KW-1185">Reference proteome</keyword>
<accession>A0ABW5GSF9</accession>
<name>A0ABW5GSF9_9PSEU</name>
<evidence type="ECO:0008006" key="3">
    <source>
        <dbReference type="Google" id="ProtNLM"/>
    </source>
</evidence>